<evidence type="ECO:0000256" key="1">
    <source>
        <dbReference type="SAM" id="SignalP"/>
    </source>
</evidence>
<accession>Q4C7G8</accession>
<proteinExistence type="predicted"/>
<dbReference type="Gene3D" id="3.90.850.10">
    <property type="entry name" value="Fumarylacetoacetase-like, C-terminal domain"/>
    <property type="match status" value="1"/>
</dbReference>
<protein>
    <submittedName>
        <fullName evidence="2">Hydratase/decarboxylase</fullName>
    </submittedName>
</protein>
<keyword evidence="1" id="KW-0732">Signal</keyword>
<dbReference type="InterPro" id="IPR050772">
    <property type="entry name" value="Hydratase-Decarb/MhpD_sf"/>
</dbReference>
<dbReference type="EMBL" id="AADV02000002">
    <property type="protein sequence ID" value="EAM52653.1"/>
    <property type="molecule type" value="Genomic_DNA"/>
</dbReference>
<dbReference type="KEGG" id="cwa:CwatDRAFT_5662"/>
<dbReference type="GO" id="GO:0005737">
    <property type="term" value="C:cytoplasm"/>
    <property type="evidence" value="ECO:0007669"/>
    <property type="project" value="TreeGrafter"/>
</dbReference>
<feature type="signal peptide" evidence="1">
    <location>
        <begin position="1"/>
        <end position="22"/>
    </location>
</feature>
<sequence>MKKIKLFFVFSLILFPFLTVTAQTQTIDENNQDDLSILLSNLSFREIENIAKKIADAYLTKQSITEFNHNLTWEDANSIQEKLINILSYSQGELIGYKAALTNKKAQETFKVKEPLLGILLENMLLPSGITIPANFGAKPMIEGDLMVRVASKKINEVTTPQDTLKYLDAVIPFLELPDLVYDKNIKVNAEMLIAINAGARLGVVGEVITIDRENIKKDTLKDISVKLIDESGEIIAQGNSNALLGDPLNVVFWIKEQLKAQRKTLKKGDLLSLGSITPLIPVEIGKTINAQYTGLEKDQVIEVFITFE</sequence>
<evidence type="ECO:0000313" key="2">
    <source>
        <dbReference type="EMBL" id="EAM52653.1"/>
    </source>
</evidence>
<dbReference type="SUPFAM" id="SSF56529">
    <property type="entry name" value="FAH"/>
    <property type="match status" value="1"/>
</dbReference>
<comment type="caution">
    <text evidence="2">The sequence shown here is derived from an EMBL/GenBank/DDBJ whole genome shotgun (WGS) entry which is preliminary data.</text>
</comment>
<name>Q4C7G8_CROWT</name>
<dbReference type="Proteomes" id="UP000003922">
    <property type="component" value="Unassembled WGS sequence"/>
</dbReference>
<dbReference type="GO" id="GO:0008684">
    <property type="term" value="F:2-oxopent-4-enoate hydratase activity"/>
    <property type="evidence" value="ECO:0007669"/>
    <property type="project" value="TreeGrafter"/>
</dbReference>
<dbReference type="OrthoDB" id="9792137at2"/>
<reference evidence="2" key="1">
    <citation type="submission" date="2004-02" db="EMBL/GenBank/DDBJ databases">
        <authorList>
            <consortium name="DOE Joint Genome Institute"/>
        </authorList>
    </citation>
    <scope>NUCLEOTIDE SEQUENCE [LARGE SCALE GENOMIC DNA]</scope>
    <source>
        <strain evidence="2">WH 8501</strain>
    </source>
</reference>
<dbReference type="InterPro" id="IPR036663">
    <property type="entry name" value="Fumarylacetoacetase_C_sf"/>
</dbReference>
<organism evidence="2 3">
    <name type="scientific">Crocosphaera watsonii WH 8501</name>
    <dbReference type="NCBI Taxonomy" id="165597"/>
    <lineage>
        <taxon>Bacteria</taxon>
        <taxon>Bacillati</taxon>
        <taxon>Cyanobacteriota</taxon>
        <taxon>Cyanophyceae</taxon>
        <taxon>Oscillatoriophycideae</taxon>
        <taxon>Chroococcales</taxon>
        <taxon>Aphanothecaceae</taxon>
        <taxon>Crocosphaera</taxon>
    </lineage>
</organism>
<dbReference type="RefSeq" id="WP_007304294.1">
    <property type="nucleotide sequence ID" value="NZ_AADV02000002.1"/>
</dbReference>
<evidence type="ECO:0000313" key="3">
    <source>
        <dbReference type="Proteomes" id="UP000003922"/>
    </source>
</evidence>
<reference evidence="2" key="2">
    <citation type="submission" date="2005-06" db="EMBL/GenBank/DDBJ databases">
        <title>Sequencing of the draft genome and assembly of Crocosphaera watsonii WH 8501.</title>
        <authorList>
            <consortium name="US DOE Joint Genome Institute (JGI-PGF)"/>
            <person name="Copeland A."/>
            <person name="Lucas S."/>
            <person name="Lapidus A."/>
            <person name="Barry K."/>
            <person name="Detter C."/>
            <person name="Glavina T."/>
            <person name="Hammon N."/>
            <person name="Israni S."/>
            <person name="Pitluck S."/>
            <person name="Richardson P."/>
        </authorList>
    </citation>
    <scope>NUCLEOTIDE SEQUENCE [LARGE SCALE GENOMIC DNA]</scope>
    <source>
        <strain evidence="2">WH 8501</strain>
    </source>
</reference>
<feature type="chain" id="PRO_5004235711" evidence="1">
    <location>
        <begin position="23"/>
        <end position="309"/>
    </location>
</feature>
<dbReference type="AlphaFoldDB" id="Q4C7G8"/>
<gene>
    <name evidence="2" type="ORF">CwatDRAFT_5662</name>
</gene>
<dbReference type="PANTHER" id="PTHR30143:SF0">
    <property type="entry name" value="2-KETO-4-PENTENOATE HYDRATASE"/>
    <property type="match status" value="1"/>
</dbReference>
<dbReference type="PANTHER" id="PTHR30143">
    <property type="entry name" value="ACID HYDRATASE"/>
    <property type="match status" value="1"/>
</dbReference>
<keyword evidence="3" id="KW-1185">Reference proteome</keyword>
<reference evidence="2" key="3">
    <citation type="submission" date="2016-12" db="EMBL/GenBank/DDBJ databases">
        <title>Annotation of the draft genome assembly of Crocosphaera watsonii WH 8501.</title>
        <authorList>
            <consortium name="US DOE Joint Genome Institute (JGI-ORNL)"/>
            <person name="Larimer F."/>
            <person name="Land M."/>
        </authorList>
    </citation>
    <scope>NUCLEOTIDE SEQUENCE</scope>
    <source>
        <strain evidence="2">WH 8501</strain>
    </source>
</reference>